<feature type="region of interest" description="Disordered" evidence="6">
    <location>
        <begin position="85"/>
        <end position="107"/>
    </location>
</feature>
<dbReference type="PROSITE" id="PS00352">
    <property type="entry name" value="CSD_1"/>
    <property type="match status" value="1"/>
</dbReference>
<dbReference type="Pfam" id="PF00313">
    <property type="entry name" value="CSD"/>
    <property type="match status" value="1"/>
</dbReference>
<gene>
    <name evidence="9" type="ORF">NMOB1V02_LOCUS828</name>
</gene>
<reference evidence="9" key="1">
    <citation type="submission" date="2020-11" db="EMBL/GenBank/DDBJ databases">
        <authorList>
            <person name="Tran Van P."/>
        </authorList>
    </citation>
    <scope>NUCLEOTIDE SEQUENCE</scope>
</reference>
<name>A0A7R9BD21_9CRUS</name>
<evidence type="ECO:0000313" key="10">
    <source>
        <dbReference type="Proteomes" id="UP000678499"/>
    </source>
</evidence>
<dbReference type="InterPro" id="IPR002059">
    <property type="entry name" value="CSP_DNA-bd"/>
</dbReference>
<dbReference type="PANTHER" id="PTHR12913">
    <property type="entry name" value="UNR PROTEIN N-RAS UPSTREAM GENE PROTEIN"/>
    <property type="match status" value="1"/>
</dbReference>
<feature type="domain" description="SUZ-C" evidence="8">
    <location>
        <begin position="1080"/>
        <end position="1120"/>
    </location>
</feature>
<dbReference type="EMBL" id="OA882113">
    <property type="protein sequence ID" value="CAD7272917.1"/>
    <property type="molecule type" value="Genomic_DNA"/>
</dbReference>
<dbReference type="InterPro" id="IPR011129">
    <property type="entry name" value="CSD"/>
</dbReference>
<feature type="domain" description="CSD" evidence="7">
    <location>
        <begin position="1012"/>
        <end position="1075"/>
    </location>
</feature>
<dbReference type="PANTHER" id="PTHR12913:SF1">
    <property type="entry name" value="COLD SHOCK DOMAIN-CONTAINING PROTEIN E1"/>
    <property type="match status" value="1"/>
</dbReference>
<feature type="compositionally biased region" description="Basic and acidic residues" evidence="6">
    <location>
        <begin position="208"/>
        <end position="217"/>
    </location>
</feature>
<feature type="region of interest" description="Disordered" evidence="6">
    <location>
        <begin position="1104"/>
        <end position="1146"/>
    </location>
</feature>
<evidence type="ECO:0008006" key="11">
    <source>
        <dbReference type="Google" id="ProtNLM"/>
    </source>
</evidence>
<dbReference type="SUPFAM" id="SSF50249">
    <property type="entry name" value="Nucleic acid-binding proteins"/>
    <property type="match status" value="3"/>
</dbReference>
<keyword evidence="10" id="KW-1185">Reference proteome</keyword>
<feature type="compositionally biased region" description="Low complexity" evidence="6">
    <location>
        <begin position="85"/>
        <end position="101"/>
    </location>
</feature>
<feature type="domain" description="CSD" evidence="7">
    <location>
        <begin position="853"/>
        <end position="918"/>
    </location>
</feature>
<dbReference type="CDD" id="cd04458">
    <property type="entry name" value="CSP_CDS"/>
    <property type="match status" value="1"/>
</dbReference>
<keyword evidence="3" id="KW-0677">Repeat</keyword>
<comment type="similarity">
    <text evidence="5">Belongs to the UNR family.</text>
</comment>
<keyword evidence="2" id="KW-0963">Cytoplasm</keyword>
<feature type="region of interest" description="Disordered" evidence="6">
    <location>
        <begin position="477"/>
        <end position="496"/>
    </location>
</feature>
<organism evidence="9">
    <name type="scientific">Notodromas monacha</name>
    <dbReference type="NCBI Taxonomy" id="399045"/>
    <lineage>
        <taxon>Eukaryota</taxon>
        <taxon>Metazoa</taxon>
        <taxon>Ecdysozoa</taxon>
        <taxon>Arthropoda</taxon>
        <taxon>Crustacea</taxon>
        <taxon>Oligostraca</taxon>
        <taxon>Ostracoda</taxon>
        <taxon>Podocopa</taxon>
        <taxon>Podocopida</taxon>
        <taxon>Cypridocopina</taxon>
        <taxon>Cypridoidea</taxon>
        <taxon>Cyprididae</taxon>
        <taxon>Notodromas</taxon>
    </lineage>
</organism>
<dbReference type="AlphaFoldDB" id="A0A7R9BD21"/>
<accession>A0A7R9BD21</accession>
<dbReference type="InterPro" id="IPR019844">
    <property type="entry name" value="CSD_CS"/>
</dbReference>
<evidence type="ECO:0000313" key="9">
    <source>
        <dbReference type="EMBL" id="CAD7272917.1"/>
    </source>
</evidence>
<dbReference type="SMART" id="SM00357">
    <property type="entry name" value="CSP"/>
    <property type="match status" value="3"/>
</dbReference>
<protein>
    <recommendedName>
        <fullName evidence="11">Cold shock domain-containing protein E1</fullName>
    </recommendedName>
</protein>
<comment type="subcellular location">
    <subcellularLocation>
        <location evidence="1">Cytoplasm</location>
    </subcellularLocation>
</comment>
<feature type="compositionally biased region" description="Low complexity" evidence="6">
    <location>
        <begin position="1137"/>
        <end position="1146"/>
    </location>
</feature>
<evidence type="ECO:0000259" key="8">
    <source>
        <dbReference type="PROSITE" id="PS51938"/>
    </source>
</evidence>
<feature type="compositionally biased region" description="Polar residues" evidence="6">
    <location>
        <begin position="1"/>
        <end position="38"/>
    </location>
</feature>
<evidence type="ECO:0000256" key="4">
    <source>
        <dbReference type="ARBA" id="ARBA00022884"/>
    </source>
</evidence>
<dbReference type="EMBL" id="CAJPEX010000076">
    <property type="protein sequence ID" value="CAG0913069.1"/>
    <property type="molecule type" value="Genomic_DNA"/>
</dbReference>
<dbReference type="InterPro" id="IPR012340">
    <property type="entry name" value="NA-bd_OB-fold"/>
</dbReference>
<evidence type="ECO:0000256" key="5">
    <source>
        <dbReference type="ARBA" id="ARBA00044751"/>
    </source>
</evidence>
<dbReference type="Pfam" id="PF12901">
    <property type="entry name" value="SUZ-C"/>
    <property type="match status" value="1"/>
</dbReference>
<dbReference type="InterPro" id="IPR024642">
    <property type="entry name" value="SUZ-C"/>
</dbReference>
<feature type="region of interest" description="Disordered" evidence="6">
    <location>
        <begin position="208"/>
        <end position="230"/>
    </location>
</feature>
<dbReference type="PROSITE" id="PS51938">
    <property type="entry name" value="SUZ_C"/>
    <property type="match status" value="1"/>
</dbReference>
<dbReference type="Proteomes" id="UP000678499">
    <property type="component" value="Unassembled WGS sequence"/>
</dbReference>
<evidence type="ECO:0000256" key="6">
    <source>
        <dbReference type="SAM" id="MobiDB-lite"/>
    </source>
</evidence>
<proteinExistence type="inferred from homology"/>
<dbReference type="GO" id="GO:0003723">
    <property type="term" value="F:RNA binding"/>
    <property type="evidence" value="ECO:0007669"/>
    <property type="project" value="UniProtKB-KW"/>
</dbReference>
<dbReference type="OrthoDB" id="74319at2759"/>
<dbReference type="InterPro" id="IPR056400">
    <property type="entry name" value="CSDE1"/>
</dbReference>
<sequence>MSMNNWNPFQTPISLDADTSTHSNGPGLNNISPSNPTAGLSFPMNRAVGNGLSSFSSNGTYSARQTPSFGYQSSQRVTSPFHQAPQAIQTPAPIQPPSSSSFFDSSYGRSNSRTNYGLQSGSNFGDANGFDSKSSTNGWGVNGSIYQKPKTYTTAPFQAPEQFGMFQRNSGSFRGPSQTSPPIPSGGGGDIFSQADMFSVDAMSGRKQNHDDFKTSRWENGPARGDAPQGARETGIIEKLLHSYGFIQCCERQARLFFHFSQFEGIIDHLKIGDPVEFEMTYDRRTGKPIASRVAKISSEVVSQQMQGEERVMGTVTTEIMVGSAPGRQEINGRISYENRGECFFLPYGRNDIEGHVTLSVGDRVSFLIATDQRTGNLAARCVRLENPAAPVRYRGIIGSISGDSGFIERGDVVRQIRFLAQELEENIKVGNHVEFSIQTSNGKELAAGIKRLPDGTVVFEDIDAEMVRGQVLKTAERRDSPEVGTLPPLYPTHNGNGDVHSMSGKWTPPMMSGPSVMPSTANQGRAALLSGRIRYRGKDRSEVEIPFGEADQKGSYSLRHGDWVSFHIATDRRDQQQRATRITLNDESFVVSGEKREQGIVRSVDKVEADGKPAEGSIDCVERDGLVHFSVKELMDESVTIAVRDEVELTVGSEWMHAGRATALRIKILPRGSVNFKTVLKEGLIGEVVSEPGKKDKQPGRVVMEDGSELPFEETEIDEDILVDQGSGKPEVGDKVKFDVVQCRKTKKVLAVRVEVIEARPPLFDPNTEMPPLPPSPLLEDIMPVNLAPILAPVPDTLPSPLKPTQLTSLHPGSPVSNGSLVKIDAVDEYNRKERLMKAGSEASGGKRTGELLRGYITGVKDGFGFIEKLTRDSDVYFRLDAFKGDASSLEVGLEVLYVLSERKHQSGRESADYVTPAPTVAQVAGGNAAVVKPEILYGVVMRPLKSGNVDQAEYCGLIRNGTADDSDGLTYEFGVTSVAKRVQLQAGDAVQFQVEVSTGKAVNVKPCRTKLRSIVDSVKGAYGFLSYETDEGKKLYYNQSDVKDKTNLQVGDHVEFELNTKRNGKTSACDIVKITDNQRPERLISKLRGLNLGGDGKRLKVIRQPRGPDGTKGFQPRGSQVDVPVLLGTSPPSSPVSMASSTSS</sequence>
<feature type="region of interest" description="Disordered" evidence="6">
    <location>
        <begin position="1"/>
        <end position="43"/>
    </location>
</feature>
<evidence type="ECO:0000256" key="3">
    <source>
        <dbReference type="ARBA" id="ARBA00022737"/>
    </source>
</evidence>
<evidence type="ECO:0000256" key="2">
    <source>
        <dbReference type="ARBA" id="ARBA00022490"/>
    </source>
</evidence>
<keyword evidence="4" id="KW-0694">RNA-binding</keyword>
<evidence type="ECO:0000259" key="7">
    <source>
        <dbReference type="PROSITE" id="PS51857"/>
    </source>
</evidence>
<dbReference type="Pfam" id="PF23456">
    <property type="entry name" value="CSDE1"/>
    <property type="match status" value="2"/>
</dbReference>
<dbReference type="GO" id="GO:0005737">
    <property type="term" value="C:cytoplasm"/>
    <property type="evidence" value="ECO:0007669"/>
    <property type="project" value="UniProtKB-SubCell"/>
</dbReference>
<dbReference type="Gene3D" id="2.40.50.140">
    <property type="entry name" value="Nucleic acid-binding proteins"/>
    <property type="match status" value="6"/>
</dbReference>
<dbReference type="PROSITE" id="PS51857">
    <property type="entry name" value="CSD_2"/>
    <property type="match status" value="3"/>
</dbReference>
<evidence type="ECO:0000256" key="1">
    <source>
        <dbReference type="ARBA" id="ARBA00004496"/>
    </source>
</evidence>
<feature type="domain" description="CSD" evidence="7">
    <location>
        <begin position="232"/>
        <end position="296"/>
    </location>
</feature>